<dbReference type="Gene3D" id="3.30.465.60">
    <property type="match status" value="1"/>
</dbReference>
<proteinExistence type="inferred from homology"/>
<dbReference type="SUPFAM" id="SSF56037">
    <property type="entry name" value="PheT/TilS domain"/>
    <property type="match status" value="1"/>
</dbReference>
<dbReference type="EMBL" id="BJXX01000084">
    <property type="protein sequence ID" value="GEN34557.1"/>
    <property type="molecule type" value="Genomic_DNA"/>
</dbReference>
<dbReference type="RefSeq" id="WP_146809826.1">
    <property type="nucleotide sequence ID" value="NZ_BJXX01000084.1"/>
</dbReference>
<sequence>MLGQMKKTIQAHRLFGMGETIIVAVSGGPDSAALLHALTEMRREYELTLVAAHVNHQFRGRESEEDSRYVERLCDKLEVPCFVESIDVPRLIRETGLNPQDAARQVRYRFFRQVAERMGGTKVATAHHADDQLETILMRLVRGTGVEGLAGIPVCRREEGIDIIRPMLDVTREQVERYCEKHKLEPRHDQSNFSDTYLRNRIRHHWIPLMREENPHLAGAAAHLAEVLREENDYLRQEAEESLTAIIERRNANTIVVRQNDFLAHHLALQRRMIKLILSYLLKSDIKETGYTHIENIRQIIESAHPAACTHLPGNLQVRREYERVIFSSISDTILIPPYIYSLNIPGQTYIPEIDRTIYCYYGSKDEGKQLEDGTFAMFDPAIVKGKLYVRQRHAGDRMVPLGMSGSKKVKDILIDMKIPRHKRDQIPILTDDEHILWIPGVKRSSWYMPLAEADTVLYVVLQPSLF</sequence>
<evidence type="ECO:0000259" key="9">
    <source>
        <dbReference type="SMART" id="SM00977"/>
    </source>
</evidence>
<dbReference type="GO" id="GO:0005737">
    <property type="term" value="C:cytoplasm"/>
    <property type="evidence" value="ECO:0007669"/>
    <property type="project" value="UniProtKB-SubCell"/>
</dbReference>
<feature type="domain" description="Lysidine-tRNA(Ile) synthetase C-terminal" evidence="9">
    <location>
        <begin position="388"/>
        <end position="460"/>
    </location>
</feature>
<comment type="function">
    <text evidence="8">Ligates lysine onto the cytidine present at position 34 of the AUA codon-specific tRNA(Ile) that contains the anticodon CAU, in an ATP-dependent manner. Cytidine is converted to lysidine, thus changing the amino acid specificity of the tRNA from methionine to isoleucine.</text>
</comment>
<keyword evidence="11" id="KW-1185">Reference proteome</keyword>
<dbReference type="InterPro" id="IPR011063">
    <property type="entry name" value="TilS/TtcA_N"/>
</dbReference>
<evidence type="ECO:0000256" key="8">
    <source>
        <dbReference type="HAMAP-Rule" id="MF_01161"/>
    </source>
</evidence>
<evidence type="ECO:0000256" key="6">
    <source>
        <dbReference type="ARBA" id="ARBA00022840"/>
    </source>
</evidence>
<dbReference type="InterPro" id="IPR012795">
    <property type="entry name" value="tRNA_Ile_lys_synt_N"/>
</dbReference>
<dbReference type="SUPFAM" id="SSF52402">
    <property type="entry name" value="Adenine nucleotide alpha hydrolases-like"/>
    <property type="match status" value="1"/>
</dbReference>
<reference evidence="10 11" key="1">
    <citation type="submission" date="2019-07" db="EMBL/GenBank/DDBJ databases">
        <title>Whole genome shotgun sequence of Aneurinibacillus danicus NBRC 102444.</title>
        <authorList>
            <person name="Hosoyama A."/>
            <person name="Uohara A."/>
            <person name="Ohji S."/>
            <person name="Ichikawa N."/>
        </authorList>
    </citation>
    <scope>NUCLEOTIDE SEQUENCE [LARGE SCALE GENOMIC DNA]</scope>
    <source>
        <strain evidence="10 11">NBRC 102444</strain>
    </source>
</reference>
<dbReference type="GO" id="GO:0032267">
    <property type="term" value="F:tRNA(Ile)-lysidine synthase activity"/>
    <property type="evidence" value="ECO:0007669"/>
    <property type="project" value="UniProtKB-EC"/>
</dbReference>
<dbReference type="Gene3D" id="3.40.50.620">
    <property type="entry name" value="HUPs"/>
    <property type="match status" value="1"/>
</dbReference>
<gene>
    <name evidence="8 10" type="primary">tilS</name>
    <name evidence="10" type="ORF">ADA01nite_20170</name>
</gene>
<keyword evidence="5 8" id="KW-0547">Nucleotide-binding</keyword>
<evidence type="ECO:0000313" key="10">
    <source>
        <dbReference type="EMBL" id="GEN34557.1"/>
    </source>
</evidence>
<evidence type="ECO:0000256" key="2">
    <source>
        <dbReference type="ARBA" id="ARBA00022490"/>
    </source>
</evidence>
<dbReference type="GO" id="GO:0005524">
    <property type="term" value="F:ATP binding"/>
    <property type="evidence" value="ECO:0007669"/>
    <property type="project" value="UniProtKB-UniRule"/>
</dbReference>
<name>A0A511V6G8_9BACL</name>
<dbReference type="GO" id="GO:0006400">
    <property type="term" value="P:tRNA modification"/>
    <property type="evidence" value="ECO:0007669"/>
    <property type="project" value="UniProtKB-UniRule"/>
</dbReference>
<dbReference type="AlphaFoldDB" id="A0A511V6G8"/>
<dbReference type="HAMAP" id="MF_01161">
    <property type="entry name" value="tRNA_Ile_lys_synt"/>
    <property type="match status" value="1"/>
</dbReference>
<dbReference type="PANTHER" id="PTHR43033">
    <property type="entry name" value="TRNA(ILE)-LYSIDINE SYNTHASE-RELATED"/>
    <property type="match status" value="1"/>
</dbReference>
<evidence type="ECO:0000256" key="7">
    <source>
        <dbReference type="ARBA" id="ARBA00048539"/>
    </source>
</evidence>
<dbReference type="NCBIfam" id="TIGR02433">
    <property type="entry name" value="lysidine_TilS_C"/>
    <property type="match status" value="1"/>
</dbReference>
<keyword evidence="3 8" id="KW-0436">Ligase</keyword>
<dbReference type="InterPro" id="IPR012796">
    <property type="entry name" value="Lysidine-tRNA-synth_C"/>
</dbReference>
<protein>
    <recommendedName>
        <fullName evidence="8">tRNA(Ile)-lysidine synthase</fullName>
        <ecNumber evidence="8">6.3.4.19</ecNumber>
    </recommendedName>
    <alternativeName>
        <fullName evidence="8">tRNA(Ile)-2-lysyl-cytidine synthase</fullName>
    </alternativeName>
    <alternativeName>
        <fullName evidence="8">tRNA(Ile)-lysidine synthetase</fullName>
    </alternativeName>
</protein>
<organism evidence="10 11">
    <name type="scientific">Aneurinibacillus danicus</name>
    <dbReference type="NCBI Taxonomy" id="267746"/>
    <lineage>
        <taxon>Bacteria</taxon>
        <taxon>Bacillati</taxon>
        <taxon>Bacillota</taxon>
        <taxon>Bacilli</taxon>
        <taxon>Bacillales</taxon>
        <taxon>Paenibacillaceae</taxon>
        <taxon>Aneurinibacillus group</taxon>
        <taxon>Aneurinibacillus</taxon>
    </lineage>
</organism>
<keyword evidence="4 8" id="KW-0819">tRNA processing</keyword>
<dbReference type="Pfam" id="PF09179">
    <property type="entry name" value="TilS"/>
    <property type="match status" value="1"/>
</dbReference>
<accession>A0A511V6G8</accession>
<evidence type="ECO:0000256" key="4">
    <source>
        <dbReference type="ARBA" id="ARBA00022694"/>
    </source>
</evidence>
<dbReference type="SUPFAM" id="SSF82829">
    <property type="entry name" value="MesJ substrate recognition domain-like"/>
    <property type="match status" value="1"/>
</dbReference>
<evidence type="ECO:0000256" key="5">
    <source>
        <dbReference type="ARBA" id="ARBA00022741"/>
    </source>
</evidence>
<evidence type="ECO:0000256" key="3">
    <source>
        <dbReference type="ARBA" id="ARBA00022598"/>
    </source>
</evidence>
<dbReference type="Pfam" id="PF01171">
    <property type="entry name" value="ATP_bind_3"/>
    <property type="match status" value="1"/>
</dbReference>
<evidence type="ECO:0000256" key="1">
    <source>
        <dbReference type="ARBA" id="ARBA00004496"/>
    </source>
</evidence>
<dbReference type="NCBIfam" id="TIGR02432">
    <property type="entry name" value="lysidine_TilS_N"/>
    <property type="match status" value="1"/>
</dbReference>
<dbReference type="Proteomes" id="UP000321157">
    <property type="component" value="Unassembled WGS sequence"/>
</dbReference>
<dbReference type="SMART" id="SM00977">
    <property type="entry name" value="TilS_C"/>
    <property type="match status" value="1"/>
</dbReference>
<keyword evidence="2 8" id="KW-0963">Cytoplasm</keyword>
<feature type="binding site" evidence="8">
    <location>
        <begin position="26"/>
        <end position="31"/>
    </location>
    <ligand>
        <name>ATP</name>
        <dbReference type="ChEBI" id="CHEBI:30616"/>
    </ligand>
</feature>
<comment type="domain">
    <text evidence="8">The N-terminal region contains the highly conserved SGGXDS motif, predicted to be a P-loop motif involved in ATP binding.</text>
</comment>
<comment type="catalytic activity">
    <reaction evidence="7 8">
        <text>cytidine(34) in tRNA(Ile2) + L-lysine + ATP = lysidine(34) in tRNA(Ile2) + AMP + diphosphate + H(+)</text>
        <dbReference type="Rhea" id="RHEA:43744"/>
        <dbReference type="Rhea" id="RHEA-COMP:10625"/>
        <dbReference type="Rhea" id="RHEA-COMP:10670"/>
        <dbReference type="ChEBI" id="CHEBI:15378"/>
        <dbReference type="ChEBI" id="CHEBI:30616"/>
        <dbReference type="ChEBI" id="CHEBI:32551"/>
        <dbReference type="ChEBI" id="CHEBI:33019"/>
        <dbReference type="ChEBI" id="CHEBI:82748"/>
        <dbReference type="ChEBI" id="CHEBI:83665"/>
        <dbReference type="ChEBI" id="CHEBI:456215"/>
        <dbReference type="EC" id="6.3.4.19"/>
    </reaction>
</comment>
<dbReference type="InterPro" id="IPR014729">
    <property type="entry name" value="Rossmann-like_a/b/a_fold"/>
</dbReference>
<comment type="similarity">
    <text evidence="8">Belongs to the tRNA(Ile)-lysidine synthase family.</text>
</comment>
<dbReference type="PANTHER" id="PTHR43033:SF1">
    <property type="entry name" value="TRNA(ILE)-LYSIDINE SYNTHASE-RELATED"/>
    <property type="match status" value="1"/>
</dbReference>
<keyword evidence="6 8" id="KW-0067">ATP-binding</keyword>
<comment type="subcellular location">
    <subcellularLocation>
        <location evidence="1 8">Cytoplasm</location>
    </subcellularLocation>
</comment>
<dbReference type="EC" id="6.3.4.19" evidence="8"/>
<dbReference type="CDD" id="cd01992">
    <property type="entry name" value="TilS_N"/>
    <property type="match status" value="1"/>
</dbReference>
<dbReference type="InterPro" id="IPR012094">
    <property type="entry name" value="tRNA_Ile_lys_synt"/>
</dbReference>
<dbReference type="InterPro" id="IPR015262">
    <property type="entry name" value="tRNA_Ile_lys_synt_subst-bd"/>
</dbReference>
<evidence type="ECO:0000313" key="11">
    <source>
        <dbReference type="Proteomes" id="UP000321157"/>
    </source>
</evidence>
<dbReference type="Pfam" id="PF11734">
    <property type="entry name" value="TilS_C"/>
    <property type="match status" value="1"/>
</dbReference>
<comment type="caution">
    <text evidence="10">The sequence shown here is derived from an EMBL/GenBank/DDBJ whole genome shotgun (WGS) entry which is preliminary data.</text>
</comment>
<dbReference type="OrthoDB" id="9807403at2"/>